<evidence type="ECO:0000259" key="1">
    <source>
        <dbReference type="Pfam" id="PF22936"/>
    </source>
</evidence>
<reference evidence="2" key="1">
    <citation type="submission" date="2022-04" db="EMBL/GenBank/DDBJ databases">
        <title>Carnegiea gigantea Genome sequencing and assembly v2.</title>
        <authorList>
            <person name="Copetti D."/>
            <person name="Sanderson M.J."/>
            <person name="Burquez A."/>
            <person name="Wojciechowski M.F."/>
        </authorList>
    </citation>
    <scope>NUCLEOTIDE SEQUENCE</scope>
    <source>
        <strain evidence="2">SGP5-SGP5p</strain>
        <tissue evidence="2">Aerial part</tissue>
    </source>
</reference>
<organism evidence="2 3">
    <name type="scientific">Carnegiea gigantea</name>
    <dbReference type="NCBI Taxonomy" id="171969"/>
    <lineage>
        <taxon>Eukaryota</taxon>
        <taxon>Viridiplantae</taxon>
        <taxon>Streptophyta</taxon>
        <taxon>Embryophyta</taxon>
        <taxon>Tracheophyta</taxon>
        <taxon>Spermatophyta</taxon>
        <taxon>Magnoliopsida</taxon>
        <taxon>eudicotyledons</taxon>
        <taxon>Gunneridae</taxon>
        <taxon>Pentapetalae</taxon>
        <taxon>Caryophyllales</taxon>
        <taxon>Cactineae</taxon>
        <taxon>Cactaceae</taxon>
        <taxon>Cactoideae</taxon>
        <taxon>Echinocereeae</taxon>
        <taxon>Carnegiea</taxon>
    </lineage>
</organism>
<dbReference type="Proteomes" id="UP001153076">
    <property type="component" value="Unassembled WGS sequence"/>
</dbReference>
<proteinExistence type="predicted"/>
<keyword evidence="3" id="KW-1185">Reference proteome</keyword>
<dbReference type="OrthoDB" id="1301521at2759"/>
<feature type="domain" description="Retrovirus-related Pol polyprotein from transposon TNT 1-94-like beta-barrel" evidence="1">
    <location>
        <begin position="60"/>
        <end position="104"/>
    </location>
</feature>
<comment type="caution">
    <text evidence="2">The sequence shown here is derived from an EMBL/GenBank/DDBJ whole genome shotgun (WGS) entry which is preliminary data.</text>
</comment>
<evidence type="ECO:0000313" key="3">
    <source>
        <dbReference type="Proteomes" id="UP001153076"/>
    </source>
</evidence>
<dbReference type="InterPro" id="IPR054722">
    <property type="entry name" value="PolX-like_BBD"/>
</dbReference>
<accession>A0A9Q1KNP0</accession>
<dbReference type="Pfam" id="PF22936">
    <property type="entry name" value="Pol_BBD"/>
    <property type="match status" value="1"/>
</dbReference>
<sequence length="191" mass="21235">MRGKAKLEDEDDSDANVIDKGDVFLAESAQESVDDSGQNFWVLDSAASTHIYKDKSSFDTLHSYGIGSVRLKLQNDVVRTFHNVKHAPSAGVNLILLGELTSHGLCWSNQLILQGEKDKKNTYRLMGCLVLETTDDCKWFEKRRQVRFSNVVEMFGNESKALVVPPNSQEGGDLLGVPSNLVDTNNNNNFI</sequence>
<evidence type="ECO:0000313" key="2">
    <source>
        <dbReference type="EMBL" id="KAJ8446990.1"/>
    </source>
</evidence>
<gene>
    <name evidence="2" type="ORF">Cgig2_033559</name>
</gene>
<dbReference type="AlphaFoldDB" id="A0A9Q1KNP0"/>
<protein>
    <recommendedName>
        <fullName evidence="1">Retrovirus-related Pol polyprotein from transposon TNT 1-94-like beta-barrel domain-containing protein</fullName>
    </recommendedName>
</protein>
<dbReference type="EMBL" id="JAKOGI010000043">
    <property type="protein sequence ID" value="KAJ8446990.1"/>
    <property type="molecule type" value="Genomic_DNA"/>
</dbReference>
<name>A0A9Q1KNP0_9CARY</name>